<feature type="compositionally biased region" description="Basic and acidic residues" evidence="6">
    <location>
        <begin position="392"/>
        <end position="403"/>
    </location>
</feature>
<evidence type="ECO:0000256" key="6">
    <source>
        <dbReference type="SAM" id="MobiDB-lite"/>
    </source>
</evidence>
<comment type="subcellular location">
    <subcellularLocation>
        <location evidence="1">Nucleus</location>
    </subcellularLocation>
</comment>
<dbReference type="EMBL" id="GGEC01088874">
    <property type="protein sequence ID" value="MBX69358.1"/>
    <property type="molecule type" value="Transcribed_RNA"/>
</dbReference>
<dbReference type="InterPro" id="IPR005333">
    <property type="entry name" value="Transcription_factor_TCP"/>
</dbReference>
<feature type="compositionally biased region" description="Basic and acidic residues" evidence="6">
    <location>
        <begin position="66"/>
        <end position="78"/>
    </location>
</feature>
<dbReference type="AlphaFoldDB" id="A0A2P2QQY6"/>
<keyword evidence="4" id="KW-0804">Transcription</keyword>
<feature type="region of interest" description="Disordered" evidence="6">
    <location>
        <begin position="18"/>
        <end position="80"/>
    </location>
</feature>
<dbReference type="PANTHER" id="PTHR31072:SF170">
    <property type="entry name" value="TRANSCRIPTION FACTOR TCP15-RELATED"/>
    <property type="match status" value="1"/>
</dbReference>
<organism evidence="8">
    <name type="scientific">Rhizophora mucronata</name>
    <name type="common">Asiatic mangrove</name>
    <dbReference type="NCBI Taxonomy" id="61149"/>
    <lineage>
        <taxon>Eukaryota</taxon>
        <taxon>Viridiplantae</taxon>
        <taxon>Streptophyta</taxon>
        <taxon>Embryophyta</taxon>
        <taxon>Tracheophyta</taxon>
        <taxon>Spermatophyta</taxon>
        <taxon>Magnoliopsida</taxon>
        <taxon>eudicotyledons</taxon>
        <taxon>Gunneridae</taxon>
        <taxon>Pentapetalae</taxon>
        <taxon>rosids</taxon>
        <taxon>fabids</taxon>
        <taxon>Malpighiales</taxon>
        <taxon>Rhizophoraceae</taxon>
        <taxon>Rhizophora</taxon>
    </lineage>
</organism>
<feature type="region of interest" description="Disordered" evidence="6">
    <location>
        <begin position="378"/>
        <end position="403"/>
    </location>
</feature>
<feature type="compositionally biased region" description="Polar residues" evidence="6">
    <location>
        <begin position="30"/>
        <end position="41"/>
    </location>
</feature>
<reference evidence="8" key="1">
    <citation type="submission" date="2018-02" db="EMBL/GenBank/DDBJ databases">
        <title>Rhizophora mucronata_Transcriptome.</title>
        <authorList>
            <person name="Meera S.P."/>
            <person name="Sreeshan A."/>
            <person name="Augustine A."/>
        </authorList>
    </citation>
    <scope>NUCLEOTIDE SEQUENCE</scope>
    <source>
        <tissue evidence="8">Leaf</tissue>
    </source>
</reference>
<dbReference type="GO" id="GO:0003700">
    <property type="term" value="F:DNA-binding transcription factor activity"/>
    <property type="evidence" value="ECO:0007669"/>
    <property type="project" value="InterPro"/>
</dbReference>
<feature type="domain" description="TCP" evidence="7">
    <location>
        <begin position="67"/>
        <end position="121"/>
    </location>
</feature>
<evidence type="ECO:0000256" key="3">
    <source>
        <dbReference type="ARBA" id="ARBA00023125"/>
    </source>
</evidence>
<evidence type="ECO:0000313" key="8">
    <source>
        <dbReference type="EMBL" id="MBX69358.1"/>
    </source>
</evidence>
<keyword evidence="5" id="KW-0539">Nucleus</keyword>
<dbReference type="PANTHER" id="PTHR31072">
    <property type="entry name" value="TRANSCRIPTION FACTOR TCP4-RELATED"/>
    <property type="match status" value="1"/>
</dbReference>
<dbReference type="GO" id="GO:0043565">
    <property type="term" value="F:sequence-specific DNA binding"/>
    <property type="evidence" value="ECO:0007669"/>
    <property type="project" value="TreeGrafter"/>
</dbReference>
<name>A0A2P2QQY6_RHIMU</name>
<dbReference type="GO" id="GO:0005634">
    <property type="term" value="C:nucleus"/>
    <property type="evidence" value="ECO:0007669"/>
    <property type="project" value="UniProtKB-SubCell"/>
</dbReference>
<evidence type="ECO:0000259" key="7">
    <source>
        <dbReference type="PROSITE" id="PS51369"/>
    </source>
</evidence>
<evidence type="ECO:0000256" key="1">
    <source>
        <dbReference type="ARBA" id="ARBA00004123"/>
    </source>
</evidence>
<evidence type="ECO:0000256" key="4">
    <source>
        <dbReference type="ARBA" id="ARBA00023163"/>
    </source>
</evidence>
<dbReference type="Pfam" id="PF03634">
    <property type="entry name" value="TCP"/>
    <property type="match status" value="1"/>
</dbReference>
<proteinExistence type="predicted"/>
<accession>A0A2P2QQY6</accession>
<protein>
    <recommendedName>
        <fullName evidence="7">TCP domain-containing protein</fullName>
    </recommendedName>
</protein>
<keyword evidence="2" id="KW-0805">Transcription regulation</keyword>
<sequence>MEPENGIGRLNFSLQLLEKKQERELAQGQEGRQPQTTTTGAQDDHHQQPSSSSPNPNKKPPPKRNSTKDRHTKVDGRGRRIRMPAACAARVFQLTRELGHKSDGETIEWLLQQAEPAVVAATGTGTIPANFTSLNISLRSTGSTISASHHPIRTFFPPQLRMTGTEWERDVIEEASASQQRRPLLPSDDSSLNFSSISPSNPGLNVNAAAAAATVVLQDKQEVHRSGEGPRLDITEGETGKLRPPAEGELLPQGHHHLSAGSYLLQSTSSGAISGSHNPVPATSWMMSNPSNQVLSGDPTVTFPSFTGGTNNLYRGSMSSGLHFMNFPAPMALLPGHQQFGSAINGGGGGGGGVADSHLSVLAAFNAYRPIMAVGGGTSGSPASGSNPQHGGENERGTISHHS</sequence>
<evidence type="ECO:0000256" key="5">
    <source>
        <dbReference type="ARBA" id="ARBA00023242"/>
    </source>
</evidence>
<dbReference type="PROSITE" id="PS51369">
    <property type="entry name" value="TCP"/>
    <property type="match status" value="1"/>
</dbReference>
<feature type="region of interest" description="Disordered" evidence="6">
    <location>
        <begin position="220"/>
        <end position="245"/>
    </location>
</feature>
<dbReference type="InterPro" id="IPR017887">
    <property type="entry name" value="TF_TCP_subgr"/>
</dbReference>
<evidence type="ECO:0000256" key="2">
    <source>
        <dbReference type="ARBA" id="ARBA00023015"/>
    </source>
</evidence>
<keyword evidence="3" id="KW-0238">DNA-binding</keyword>